<sequence>MFLTRPRVRFNGVYISTCNYIRPGIGQNWNSPIHMVTYYRYLRLYRDGTCINLLSTDEPNDVVPLFNKLTPGSSGYTASITRSDGTIIFRPKKIYPGTWSFDESFGEIYDTIEKKHKKISSKANLMIETEGSVKKYKFCMDLEMSNGSKNTKFNKLSWQRFYFQNIITLENEDLYLKNDKPFHFSRVLSYER</sequence>
<dbReference type="Proteomes" id="UP000095009">
    <property type="component" value="Unassembled WGS sequence"/>
</dbReference>
<dbReference type="GO" id="GO:0019005">
    <property type="term" value="C:SCF ubiquitin ligase complex"/>
    <property type="evidence" value="ECO:0007669"/>
    <property type="project" value="TreeGrafter"/>
</dbReference>
<dbReference type="Pfam" id="PF19270">
    <property type="entry name" value="FBO_C"/>
    <property type="match status" value="1"/>
</dbReference>
<organism evidence="3 4">
    <name type="scientific">Nadsonia fulvescens var. elongata DSM 6958</name>
    <dbReference type="NCBI Taxonomy" id="857566"/>
    <lineage>
        <taxon>Eukaryota</taxon>
        <taxon>Fungi</taxon>
        <taxon>Dikarya</taxon>
        <taxon>Ascomycota</taxon>
        <taxon>Saccharomycotina</taxon>
        <taxon>Dipodascomycetes</taxon>
        <taxon>Dipodascales</taxon>
        <taxon>Dipodascales incertae sedis</taxon>
        <taxon>Nadsonia</taxon>
    </lineage>
</organism>
<dbReference type="CDD" id="cd18774">
    <property type="entry name" value="PDC2_HK_sensor"/>
    <property type="match status" value="1"/>
</dbReference>
<reference evidence="3 4" key="1">
    <citation type="journal article" date="2016" name="Proc. Natl. Acad. Sci. U.S.A.">
        <title>Comparative genomics of biotechnologically important yeasts.</title>
        <authorList>
            <person name="Riley R."/>
            <person name="Haridas S."/>
            <person name="Wolfe K.H."/>
            <person name="Lopes M.R."/>
            <person name="Hittinger C.T."/>
            <person name="Goeker M."/>
            <person name="Salamov A.A."/>
            <person name="Wisecaver J.H."/>
            <person name="Long T.M."/>
            <person name="Calvey C.H."/>
            <person name="Aerts A.L."/>
            <person name="Barry K.W."/>
            <person name="Choi C."/>
            <person name="Clum A."/>
            <person name="Coughlan A.Y."/>
            <person name="Deshpande S."/>
            <person name="Douglass A.P."/>
            <person name="Hanson S.J."/>
            <person name="Klenk H.-P."/>
            <person name="LaButti K.M."/>
            <person name="Lapidus A."/>
            <person name="Lindquist E.A."/>
            <person name="Lipzen A.M."/>
            <person name="Meier-Kolthoff J.P."/>
            <person name="Ohm R.A."/>
            <person name="Otillar R.P."/>
            <person name="Pangilinan J.L."/>
            <person name="Peng Y."/>
            <person name="Rokas A."/>
            <person name="Rosa C.A."/>
            <person name="Scheuner C."/>
            <person name="Sibirny A.A."/>
            <person name="Slot J.C."/>
            <person name="Stielow J.B."/>
            <person name="Sun H."/>
            <person name="Kurtzman C.P."/>
            <person name="Blackwell M."/>
            <person name="Grigoriev I.V."/>
            <person name="Jeffries T.W."/>
        </authorList>
    </citation>
    <scope>NUCLEOTIDE SEQUENCE [LARGE SCALE GENOMIC DNA]</scope>
    <source>
        <strain evidence="3 4">DSM 6958</strain>
    </source>
</reference>
<evidence type="ECO:0000259" key="2">
    <source>
        <dbReference type="Pfam" id="PF19270"/>
    </source>
</evidence>
<dbReference type="PANTHER" id="PTHR12874:SF9">
    <property type="entry name" value="F-BOX ONLY PROTEIN 48"/>
    <property type="match status" value="1"/>
</dbReference>
<dbReference type="EMBL" id="KV454408">
    <property type="protein sequence ID" value="ODQ66658.1"/>
    <property type="molecule type" value="Genomic_DNA"/>
</dbReference>
<evidence type="ECO:0000313" key="4">
    <source>
        <dbReference type="Proteomes" id="UP000095009"/>
    </source>
</evidence>
<dbReference type="AlphaFoldDB" id="A0A1E3PMV9"/>
<dbReference type="GO" id="GO:0005737">
    <property type="term" value="C:cytoplasm"/>
    <property type="evidence" value="ECO:0007669"/>
    <property type="project" value="TreeGrafter"/>
</dbReference>
<protein>
    <recommendedName>
        <fullName evidence="2">F-box protein Hrt3/FBXO9 C-terminal domain-containing protein</fullName>
    </recommendedName>
</protein>
<feature type="domain" description="F-box protein Hrt3/FBXO9 C-terminal" evidence="2">
    <location>
        <begin position="1"/>
        <end position="68"/>
    </location>
</feature>
<proteinExistence type="predicted"/>
<accession>A0A1E3PMV9</accession>
<evidence type="ECO:0000256" key="1">
    <source>
        <dbReference type="ARBA" id="ARBA00022786"/>
    </source>
</evidence>
<keyword evidence="1" id="KW-0833">Ubl conjugation pathway</keyword>
<dbReference type="InterPro" id="IPR045464">
    <property type="entry name" value="Hrt3/FBXO9_C"/>
</dbReference>
<dbReference type="GO" id="GO:0031146">
    <property type="term" value="P:SCF-dependent proteasomal ubiquitin-dependent protein catabolic process"/>
    <property type="evidence" value="ECO:0007669"/>
    <property type="project" value="TreeGrafter"/>
</dbReference>
<dbReference type="OrthoDB" id="2117972at2759"/>
<gene>
    <name evidence="3" type="ORF">NADFUDRAFT_82415</name>
</gene>
<evidence type="ECO:0000313" key="3">
    <source>
        <dbReference type="EMBL" id="ODQ66658.1"/>
    </source>
</evidence>
<dbReference type="PANTHER" id="PTHR12874">
    <property type="entry name" value="F-BOX ONLY PROTEIN 48-RELATED"/>
    <property type="match status" value="1"/>
</dbReference>
<keyword evidence="4" id="KW-1185">Reference proteome</keyword>
<dbReference type="STRING" id="857566.A0A1E3PMV9"/>
<name>A0A1E3PMV9_9ASCO</name>